<protein>
    <recommendedName>
        <fullName evidence="3">Ferritin</fullName>
    </recommendedName>
</protein>
<dbReference type="RefSeq" id="WP_144573189.1">
    <property type="nucleotide sequence ID" value="NZ_VLKG01000015.1"/>
</dbReference>
<dbReference type="Gene3D" id="1.20.1260.10">
    <property type="match status" value="1"/>
</dbReference>
<dbReference type="EMBL" id="VLKG01000015">
    <property type="protein sequence ID" value="TWH63972.1"/>
    <property type="molecule type" value="Genomic_DNA"/>
</dbReference>
<dbReference type="OrthoDB" id="573482at2"/>
<dbReference type="CDD" id="cd01048">
    <property type="entry name" value="Ferritin_like_AB2"/>
    <property type="match status" value="1"/>
</dbReference>
<reference evidence="1 2" key="1">
    <citation type="submission" date="2019-07" db="EMBL/GenBank/DDBJ databases">
        <title>Genomic Encyclopedia of Type Strains, Phase I: the one thousand microbial genomes (KMG-I) project.</title>
        <authorList>
            <person name="Kyrpides N."/>
        </authorList>
    </citation>
    <scope>NUCLEOTIDE SEQUENCE [LARGE SCALE GENOMIC DNA]</scope>
    <source>
        <strain evidence="1 2">DSM 375</strain>
    </source>
</reference>
<organism evidence="1 2">
    <name type="scientific">Azomonas agilis</name>
    <dbReference type="NCBI Taxonomy" id="116849"/>
    <lineage>
        <taxon>Bacteria</taxon>
        <taxon>Pseudomonadati</taxon>
        <taxon>Pseudomonadota</taxon>
        <taxon>Gammaproteobacteria</taxon>
        <taxon>Pseudomonadales</taxon>
        <taxon>Pseudomonadaceae</taxon>
        <taxon>Azomonas</taxon>
    </lineage>
</organism>
<proteinExistence type="predicted"/>
<dbReference type="InterPro" id="IPR009078">
    <property type="entry name" value="Ferritin-like_SF"/>
</dbReference>
<dbReference type="InterPro" id="IPR012347">
    <property type="entry name" value="Ferritin-like"/>
</dbReference>
<gene>
    <name evidence="1" type="ORF">LX59_02936</name>
</gene>
<keyword evidence="2" id="KW-1185">Reference proteome</keyword>
<evidence type="ECO:0008006" key="3">
    <source>
        <dbReference type="Google" id="ProtNLM"/>
    </source>
</evidence>
<evidence type="ECO:0000313" key="1">
    <source>
        <dbReference type="EMBL" id="TWH63972.1"/>
    </source>
</evidence>
<accession>A0A562HZ81</accession>
<dbReference type="InterPro" id="IPR019243">
    <property type="entry name" value="DUF2202"/>
</dbReference>
<dbReference type="AlphaFoldDB" id="A0A562HZ81"/>
<comment type="caution">
    <text evidence="1">The sequence shown here is derived from an EMBL/GenBank/DDBJ whole genome shotgun (WGS) entry which is preliminary data.</text>
</comment>
<name>A0A562HZ81_9GAMM</name>
<dbReference type="SUPFAM" id="SSF47240">
    <property type="entry name" value="Ferritin-like"/>
    <property type="match status" value="1"/>
</dbReference>
<dbReference type="Proteomes" id="UP000319627">
    <property type="component" value="Unassembled WGS sequence"/>
</dbReference>
<sequence length="231" mass="25401">MQNYDEQILRSRMLNPQAPYPLVHQAVRIALFDEYAARSFYARVVEGFGARAPFSNILASEERHIEALSNLCTRLGIARPLDPFPAETTLEPTWLANCNRAIAGEIANIRLYGQLLTTVAEPDVRQVFLNLQAASYEQHLPAFREAALSALEQERYHAAMGIPPQQAYVKHGPFSDLLERALAQMVGRGGVLGLVSPLLRNSHPALLSGLVVGGAGVYLLKKKTGLGRKES</sequence>
<evidence type="ECO:0000313" key="2">
    <source>
        <dbReference type="Proteomes" id="UP000319627"/>
    </source>
</evidence>